<accession>A0A6J7NQ36</accession>
<proteinExistence type="predicted"/>
<sequence>MVDSSVRHWHEPHEGEHRLSVSLGVFFVIALQFLLPRDLSLGIQRYICIFEALLLIFLVALTPRRIGKHHEPTRNLSIALTSVMTISNTASAIKLIDGLVQGSIKDANMLLLSGGSIWLANIVIFSLWFWELDRGGPGSRAEARKPVPDFLFPQMSSPEYRAKGWHPTFFDYLYISVTNASAFSPTDTAPLSRWAKILMMAQSLTSLITVGLVIARAVNILH</sequence>
<feature type="transmembrane region" description="Helical" evidence="1">
    <location>
        <begin position="108"/>
        <end position="130"/>
    </location>
</feature>
<gene>
    <name evidence="2" type="ORF">UFOPK4010_00849</name>
</gene>
<reference evidence="2" key="1">
    <citation type="submission" date="2020-05" db="EMBL/GenBank/DDBJ databases">
        <authorList>
            <person name="Chiriac C."/>
            <person name="Salcher M."/>
            <person name="Ghai R."/>
            <person name="Kavagutti S V."/>
        </authorList>
    </citation>
    <scope>NUCLEOTIDE SEQUENCE</scope>
</reference>
<organism evidence="2">
    <name type="scientific">freshwater metagenome</name>
    <dbReference type="NCBI Taxonomy" id="449393"/>
    <lineage>
        <taxon>unclassified sequences</taxon>
        <taxon>metagenomes</taxon>
        <taxon>ecological metagenomes</taxon>
    </lineage>
</organism>
<dbReference type="SUPFAM" id="SSF81324">
    <property type="entry name" value="Voltage-gated potassium channels"/>
    <property type="match status" value="1"/>
</dbReference>
<feature type="transmembrane region" description="Helical" evidence="1">
    <location>
        <begin position="17"/>
        <end position="35"/>
    </location>
</feature>
<keyword evidence="1" id="KW-0812">Transmembrane</keyword>
<keyword evidence="1" id="KW-1133">Transmembrane helix</keyword>
<evidence type="ECO:0000313" key="2">
    <source>
        <dbReference type="EMBL" id="CAB4995236.1"/>
    </source>
</evidence>
<feature type="transmembrane region" description="Helical" evidence="1">
    <location>
        <begin position="197"/>
        <end position="218"/>
    </location>
</feature>
<evidence type="ECO:0000256" key="1">
    <source>
        <dbReference type="SAM" id="Phobius"/>
    </source>
</evidence>
<keyword evidence="1" id="KW-0472">Membrane</keyword>
<feature type="transmembrane region" description="Helical" evidence="1">
    <location>
        <begin position="47"/>
        <end position="66"/>
    </location>
</feature>
<protein>
    <submittedName>
        <fullName evidence="2">Unannotated protein</fullName>
    </submittedName>
</protein>
<dbReference type="EMBL" id="CAFBOU010000070">
    <property type="protein sequence ID" value="CAB4995236.1"/>
    <property type="molecule type" value="Genomic_DNA"/>
</dbReference>
<name>A0A6J7NQ36_9ZZZZ</name>
<dbReference type="AlphaFoldDB" id="A0A6J7NQ36"/>